<sequence length="173" mass="19772">MDNPSVSCSLSWRDESFLPNLNATTALYYFCQLSNPFYDRTSNNEIAKMQRLDYSQLSTMVGLEYELLVAQEPFLYVICKQMRTSPTTATPITYYYIISGTAYQCPDVYMLIRNKLTSALYCLNQGFCKAEEYIKLKESMKKNLIQQKQDDPGSVAASMGNIINSTVKEFSDQ</sequence>
<dbReference type="GO" id="GO:0006357">
    <property type="term" value="P:regulation of transcription by RNA polymerase II"/>
    <property type="evidence" value="ECO:0007669"/>
    <property type="project" value="InterPro"/>
</dbReference>
<evidence type="ECO:0000256" key="2">
    <source>
        <dbReference type="ARBA" id="ARBA00007526"/>
    </source>
</evidence>
<keyword evidence="6" id="KW-0010">Activator</keyword>
<organism evidence="7 8">
    <name type="scientific">Thelohanellus kitauei</name>
    <name type="common">Myxosporean</name>
    <dbReference type="NCBI Taxonomy" id="669202"/>
    <lineage>
        <taxon>Eukaryota</taxon>
        <taxon>Metazoa</taxon>
        <taxon>Cnidaria</taxon>
        <taxon>Myxozoa</taxon>
        <taxon>Myxosporea</taxon>
        <taxon>Bivalvulida</taxon>
        <taxon>Platysporina</taxon>
        <taxon>Myxobolidae</taxon>
        <taxon>Thelohanellus</taxon>
    </lineage>
</organism>
<dbReference type="EMBL" id="JWZT01004669">
    <property type="protein sequence ID" value="KII63400.1"/>
    <property type="molecule type" value="Genomic_DNA"/>
</dbReference>
<accession>A0A0C2M8S8</accession>
<comment type="subcellular location">
    <subcellularLocation>
        <location evidence="1 6">Nucleus</location>
    </subcellularLocation>
</comment>
<keyword evidence="4 6" id="KW-0804">Transcription</keyword>
<dbReference type="InterPro" id="IPR007018">
    <property type="entry name" value="Mediator_Med6"/>
</dbReference>
<dbReference type="GO" id="GO:0016592">
    <property type="term" value="C:mediator complex"/>
    <property type="evidence" value="ECO:0007669"/>
    <property type="project" value="InterPro"/>
</dbReference>
<evidence type="ECO:0000256" key="6">
    <source>
        <dbReference type="RuleBase" id="RU364143"/>
    </source>
</evidence>
<evidence type="ECO:0000256" key="1">
    <source>
        <dbReference type="ARBA" id="ARBA00004123"/>
    </source>
</evidence>
<keyword evidence="3 6" id="KW-0805">Transcription regulation</keyword>
<evidence type="ECO:0000256" key="5">
    <source>
        <dbReference type="ARBA" id="ARBA00023242"/>
    </source>
</evidence>
<dbReference type="GO" id="GO:0003712">
    <property type="term" value="F:transcription coregulator activity"/>
    <property type="evidence" value="ECO:0007669"/>
    <property type="project" value="InterPro"/>
</dbReference>
<dbReference type="AlphaFoldDB" id="A0A0C2M8S8"/>
<dbReference type="Proteomes" id="UP000031668">
    <property type="component" value="Unassembled WGS sequence"/>
</dbReference>
<keyword evidence="8" id="KW-1185">Reference proteome</keyword>
<evidence type="ECO:0000313" key="7">
    <source>
        <dbReference type="EMBL" id="KII63400.1"/>
    </source>
</evidence>
<protein>
    <recommendedName>
        <fullName evidence="6">Mediator of RNA polymerase II transcription subunit 6</fullName>
    </recommendedName>
    <alternativeName>
        <fullName evidence="6">Mediator complex subunit 6</fullName>
    </alternativeName>
</protein>
<name>A0A0C2M8S8_THEKT</name>
<evidence type="ECO:0000256" key="3">
    <source>
        <dbReference type="ARBA" id="ARBA00023015"/>
    </source>
</evidence>
<dbReference type="Gene3D" id="3.10.450.580">
    <property type="entry name" value="Mediator complex, subunit Med6"/>
    <property type="match status" value="1"/>
</dbReference>
<dbReference type="InterPro" id="IPR038566">
    <property type="entry name" value="Mediator_Med6_sf"/>
</dbReference>
<gene>
    <name evidence="6" type="primary">MED6</name>
    <name evidence="7" type="ORF">RF11_02209</name>
</gene>
<dbReference type="PANTHER" id="PTHR13104">
    <property type="entry name" value="MED-6-RELATED"/>
    <property type="match status" value="1"/>
</dbReference>
<keyword evidence="5 6" id="KW-0539">Nucleus</keyword>
<dbReference type="Pfam" id="PF04934">
    <property type="entry name" value="Med6"/>
    <property type="match status" value="1"/>
</dbReference>
<comment type="function">
    <text evidence="6">Component of the Mediator complex, a coactivator involved in the regulated transcription of nearly all RNA polymerase II-dependent genes. Mediator functions as a bridge to convey information from gene-specific regulatory proteins to the basal RNA polymerase II transcription machinery. Mediator is recruited to promoters by direct interactions with regulatory proteins and serves as a scaffold for the assembly of a functional preinitiation complex with RNA polymerase II and the general transcription factors.</text>
</comment>
<comment type="subunit">
    <text evidence="6">Component of the Mediator complex.</text>
</comment>
<reference evidence="7 8" key="1">
    <citation type="journal article" date="2014" name="Genome Biol. Evol.">
        <title>The genome of the myxosporean Thelohanellus kitauei shows adaptations to nutrient acquisition within its fish host.</title>
        <authorList>
            <person name="Yang Y."/>
            <person name="Xiong J."/>
            <person name="Zhou Z."/>
            <person name="Huo F."/>
            <person name="Miao W."/>
            <person name="Ran C."/>
            <person name="Liu Y."/>
            <person name="Zhang J."/>
            <person name="Feng J."/>
            <person name="Wang M."/>
            <person name="Wang M."/>
            <person name="Wang L."/>
            <person name="Yao B."/>
        </authorList>
    </citation>
    <scope>NUCLEOTIDE SEQUENCE [LARGE SCALE GENOMIC DNA]</scope>
    <source>
        <strain evidence="7">Wuqing</strain>
    </source>
</reference>
<evidence type="ECO:0000256" key="4">
    <source>
        <dbReference type="ARBA" id="ARBA00023163"/>
    </source>
</evidence>
<evidence type="ECO:0000313" key="8">
    <source>
        <dbReference type="Proteomes" id="UP000031668"/>
    </source>
</evidence>
<proteinExistence type="inferred from homology"/>
<comment type="similarity">
    <text evidence="2 6">Belongs to the Mediator complex subunit 6 family.</text>
</comment>
<dbReference type="OrthoDB" id="344220at2759"/>
<comment type="caution">
    <text evidence="7">The sequence shown here is derived from an EMBL/GenBank/DDBJ whole genome shotgun (WGS) entry which is preliminary data.</text>
</comment>